<keyword evidence="2" id="KW-1185">Reference proteome</keyword>
<name>A0A2H3J3G6_WOLCO</name>
<protein>
    <submittedName>
        <fullName evidence="1">Uncharacterized protein</fullName>
    </submittedName>
</protein>
<gene>
    <name evidence="1" type="ORF">WOLCODRAFT_28753</name>
</gene>
<evidence type="ECO:0000313" key="1">
    <source>
        <dbReference type="EMBL" id="PCH36790.1"/>
    </source>
</evidence>
<organism evidence="1 2">
    <name type="scientific">Wolfiporia cocos (strain MD-104)</name>
    <name type="common">Brown rot fungus</name>
    <dbReference type="NCBI Taxonomy" id="742152"/>
    <lineage>
        <taxon>Eukaryota</taxon>
        <taxon>Fungi</taxon>
        <taxon>Dikarya</taxon>
        <taxon>Basidiomycota</taxon>
        <taxon>Agaricomycotina</taxon>
        <taxon>Agaricomycetes</taxon>
        <taxon>Polyporales</taxon>
        <taxon>Phaeolaceae</taxon>
        <taxon>Wolfiporia</taxon>
    </lineage>
</organism>
<reference evidence="1 2" key="1">
    <citation type="journal article" date="2012" name="Science">
        <title>The Paleozoic origin of enzymatic lignin decomposition reconstructed from 31 fungal genomes.</title>
        <authorList>
            <person name="Floudas D."/>
            <person name="Binder M."/>
            <person name="Riley R."/>
            <person name="Barry K."/>
            <person name="Blanchette R.A."/>
            <person name="Henrissat B."/>
            <person name="Martinez A.T."/>
            <person name="Otillar R."/>
            <person name="Spatafora J.W."/>
            <person name="Yadav J.S."/>
            <person name="Aerts A."/>
            <person name="Benoit I."/>
            <person name="Boyd A."/>
            <person name="Carlson A."/>
            <person name="Copeland A."/>
            <person name="Coutinho P.M."/>
            <person name="de Vries R.P."/>
            <person name="Ferreira P."/>
            <person name="Findley K."/>
            <person name="Foster B."/>
            <person name="Gaskell J."/>
            <person name="Glotzer D."/>
            <person name="Gorecki P."/>
            <person name="Heitman J."/>
            <person name="Hesse C."/>
            <person name="Hori C."/>
            <person name="Igarashi K."/>
            <person name="Jurgens J.A."/>
            <person name="Kallen N."/>
            <person name="Kersten P."/>
            <person name="Kohler A."/>
            <person name="Kuees U."/>
            <person name="Kumar T.K.A."/>
            <person name="Kuo A."/>
            <person name="LaButti K."/>
            <person name="Larrondo L.F."/>
            <person name="Lindquist E."/>
            <person name="Ling A."/>
            <person name="Lombard V."/>
            <person name="Lucas S."/>
            <person name="Lundell T."/>
            <person name="Martin R."/>
            <person name="McLaughlin D.J."/>
            <person name="Morgenstern I."/>
            <person name="Morin E."/>
            <person name="Murat C."/>
            <person name="Nagy L.G."/>
            <person name="Nolan M."/>
            <person name="Ohm R.A."/>
            <person name="Patyshakuliyeva A."/>
            <person name="Rokas A."/>
            <person name="Ruiz-Duenas F.J."/>
            <person name="Sabat G."/>
            <person name="Salamov A."/>
            <person name="Samejima M."/>
            <person name="Schmutz J."/>
            <person name="Slot J.C."/>
            <person name="St John F."/>
            <person name="Stenlid J."/>
            <person name="Sun H."/>
            <person name="Sun S."/>
            <person name="Syed K."/>
            <person name="Tsang A."/>
            <person name="Wiebenga A."/>
            <person name="Young D."/>
            <person name="Pisabarro A."/>
            <person name="Eastwood D.C."/>
            <person name="Martin F."/>
            <person name="Cullen D."/>
            <person name="Grigoriev I.V."/>
            <person name="Hibbett D.S."/>
        </authorList>
    </citation>
    <scope>NUCLEOTIDE SEQUENCE [LARGE SCALE GENOMIC DNA]</scope>
    <source>
        <strain evidence="1 2">MD-104</strain>
    </source>
</reference>
<dbReference type="Proteomes" id="UP000218811">
    <property type="component" value="Unassembled WGS sequence"/>
</dbReference>
<accession>A0A2H3J3G6</accession>
<evidence type="ECO:0000313" key="2">
    <source>
        <dbReference type="Proteomes" id="UP000218811"/>
    </source>
</evidence>
<sequence length="51" mass="5613">MFSGSDGNSADWWEARWTAEPCGKEGVKRLADVFGLDGASAQYRMETCLDP</sequence>
<proteinExistence type="predicted"/>
<dbReference type="EMBL" id="KB467898">
    <property type="protein sequence ID" value="PCH36790.1"/>
    <property type="molecule type" value="Genomic_DNA"/>
</dbReference>
<dbReference type="AlphaFoldDB" id="A0A2H3J3G6"/>